<dbReference type="Proteomes" id="UP001054837">
    <property type="component" value="Unassembled WGS sequence"/>
</dbReference>
<protein>
    <submittedName>
        <fullName evidence="2">Uncharacterized protein</fullName>
    </submittedName>
</protein>
<evidence type="ECO:0000256" key="1">
    <source>
        <dbReference type="SAM" id="MobiDB-lite"/>
    </source>
</evidence>
<feature type="compositionally biased region" description="Basic and acidic residues" evidence="1">
    <location>
        <begin position="1"/>
        <end position="24"/>
    </location>
</feature>
<comment type="caution">
    <text evidence="2">The sequence shown here is derived from an EMBL/GenBank/DDBJ whole genome shotgun (WGS) entry which is preliminary data.</text>
</comment>
<dbReference type="EMBL" id="BPLQ01006518">
    <property type="protein sequence ID" value="GIY23165.1"/>
    <property type="molecule type" value="Genomic_DNA"/>
</dbReference>
<gene>
    <name evidence="2" type="ORF">CDAR_56031</name>
</gene>
<evidence type="ECO:0000313" key="3">
    <source>
        <dbReference type="Proteomes" id="UP001054837"/>
    </source>
</evidence>
<dbReference type="AlphaFoldDB" id="A0AAV4RSA6"/>
<evidence type="ECO:0000313" key="2">
    <source>
        <dbReference type="EMBL" id="GIY23165.1"/>
    </source>
</evidence>
<sequence>MENRGGSAVKEKGKEGNNKSETHFSDSFTCGPCRKNTRGEKTTLPSSKGVDRQLPPTLWWTLYINFQIKSEISHFYFNWLSCPVAMLVTSHQNPLLSQSPSNDYRPTTLKL</sequence>
<reference evidence="2 3" key="1">
    <citation type="submission" date="2021-06" db="EMBL/GenBank/DDBJ databases">
        <title>Caerostris darwini draft genome.</title>
        <authorList>
            <person name="Kono N."/>
            <person name="Arakawa K."/>
        </authorList>
    </citation>
    <scope>NUCLEOTIDE SEQUENCE [LARGE SCALE GENOMIC DNA]</scope>
</reference>
<keyword evidence="3" id="KW-1185">Reference proteome</keyword>
<accession>A0AAV4RSA6</accession>
<feature type="region of interest" description="Disordered" evidence="1">
    <location>
        <begin position="1"/>
        <end position="49"/>
    </location>
</feature>
<organism evidence="2 3">
    <name type="scientific">Caerostris darwini</name>
    <dbReference type="NCBI Taxonomy" id="1538125"/>
    <lineage>
        <taxon>Eukaryota</taxon>
        <taxon>Metazoa</taxon>
        <taxon>Ecdysozoa</taxon>
        <taxon>Arthropoda</taxon>
        <taxon>Chelicerata</taxon>
        <taxon>Arachnida</taxon>
        <taxon>Araneae</taxon>
        <taxon>Araneomorphae</taxon>
        <taxon>Entelegynae</taxon>
        <taxon>Araneoidea</taxon>
        <taxon>Araneidae</taxon>
        <taxon>Caerostris</taxon>
    </lineage>
</organism>
<proteinExistence type="predicted"/>
<name>A0AAV4RSA6_9ARAC</name>